<dbReference type="Proteomes" id="UP000480266">
    <property type="component" value="Unassembled WGS sequence"/>
</dbReference>
<dbReference type="SUPFAM" id="SSF55103">
    <property type="entry name" value="FAD-linked oxidases, C-terminal domain"/>
    <property type="match status" value="1"/>
</dbReference>
<accession>A0A7C9RJC3</accession>
<organism evidence="3 4">
    <name type="scientific">Candidatus Afipia apatlaquensis</name>
    <dbReference type="NCBI Taxonomy" id="2712852"/>
    <lineage>
        <taxon>Bacteria</taxon>
        <taxon>Pseudomonadati</taxon>
        <taxon>Pseudomonadota</taxon>
        <taxon>Alphaproteobacteria</taxon>
        <taxon>Hyphomicrobiales</taxon>
        <taxon>Nitrobacteraceae</taxon>
        <taxon>Afipia</taxon>
    </lineage>
</organism>
<evidence type="ECO:0000313" key="3">
    <source>
        <dbReference type="EMBL" id="NGX98361.1"/>
    </source>
</evidence>
<proteinExistence type="predicted"/>
<dbReference type="InterPro" id="IPR016164">
    <property type="entry name" value="FAD-linked_Oxase-like_C"/>
</dbReference>
<feature type="non-terminal residue" evidence="3">
    <location>
        <position position="1"/>
    </location>
</feature>
<sequence length="44" mass="5066">SPEVRSQVDIFEPLPPSLADLTRRIKFAFDPDRILNFGRMYSGI</sequence>
<dbReference type="GO" id="GO:0050660">
    <property type="term" value="F:flavin adenine dinucleotide binding"/>
    <property type="evidence" value="ECO:0007669"/>
    <property type="project" value="InterPro"/>
</dbReference>
<gene>
    <name evidence="3" type="ORF">G4V63_25105</name>
</gene>
<keyword evidence="1" id="KW-0285">Flavoprotein</keyword>
<evidence type="ECO:0000313" key="4">
    <source>
        <dbReference type="Proteomes" id="UP000480266"/>
    </source>
</evidence>
<dbReference type="GO" id="GO:0003824">
    <property type="term" value="F:catalytic activity"/>
    <property type="evidence" value="ECO:0007669"/>
    <property type="project" value="InterPro"/>
</dbReference>
<reference evidence="3" key="1">
    <citation type="submission" date="2020-02" db="EMBL/GenBank/DDBJ databases">
        <title>Draft genome sequence of Candidatus Afipia apatlaquensis IBT-C3, a potential strain for decolorization of textile dyes.</title>
        <authorList>
            <person name="Sanchez-Reyes A."/>
            <person name="Breton-Deval L."/>
            <person name="Mangelson H."/>
            <person name="Sanchez-Flores A."/>
        </authorList>
    </citation>
    <scope>NUCLEOTIDE SEQUENCE [LARGE SCALE GENOMIC DNA]</scope>
    <source>
        <strain evidence="3">IBT-C3</strain>
    </source>
</reference>
<dbReference type="EMBL" id="JAAMRR010001275">
    <property type="protein sequence ID" value="NGX98361.1"/>
    <property type="molecule type" value="Genomic_DNA"/>
</dbReference>
<keyword evidence="4" id="KW-1185">Reference proteome</keyword>
<comment type="caution">
    <text evidence="3">The sequence shown here is derived from an EMBL/GenBank/DDBJ whole genome shotgun (WGS) entry which is preliminary data.</text>
</comment>
<keyword evidence="2" id="KW-0274">FAD</keyword>
<dbReference type="AlphaFoldDB" id="A0A7C9RJC3"/>
<evidence type="ECO:0000256" key="1">
    <source>
        <dbReference type="ARBA" id="ARBA00022630"/>
    </source>
</evidence>
<protein>
    <submittedName>
        <fullName evidence="3">Glycolate oxidase subunit GlcE</fullName>
    </submittedName>
</protein>
<name>A0A7C9RJC3_9BRAD</name>
<evidence type="ECO:0000256" key="2">
    <source>
        <dbReference type="ARBA" id="ARBA00022827"/>
    </source>
</evidence>